<dbReference type="AlphaFoldDB" id="L8E9G8"/>
<gene>
    <name evidence="1" type="primary">LOC100287534</name>
</gene>
<proteinExistence type="predicted"/>
<name>L8E9G8_HUMAN</name>
<sequence>MSWVLLGPECVGTRGWSGQALLLCLAQRCGASRRTRDSSVSLSSWV</sequence>
<protein>
    <submittedName>
        <fullName evidence="1">Alternative protein LOC100287534</fullName>
    </submittedName>
</protein>
<organism evidence="1">
    <name type="scientific">Homo sapiens</name>
    <name type="common">Human</name>
    <dbReference type="NCBI Taxonomy" id="9606"/>
    <lineage>
        <taxon>Eukaryota</taxon>
        <taxon>Metazoa</taxon>
        <taxon>Chordata</taxon>
        <taxon>Craniata</taxon>
        <taxon>Vertebrata</taxon>
        <taxon>Euteleostomi</taxon>
        <taxon>Mammalia</taxon>
        <taxon>Eutheria</taxon>
        <taxon>Euarchontoglires</taxon>
        <taxon>Primates</taxon>
        <taxon>Haplorrhini</taxon>
        <taxon>Catarrhini</taxon>
        <taxon>Hominidae</taxon>
        <taxon>Homo</taxon>
    </lineage>
</organism>
<accession>L8E9G8</accession>
<reference evidence="1" key="1">
    <citation type="journal article" date="2013" name="PLoS ONE">
        <title>Direct detection of alternative open reading frames translation products in human significantly expands the proteome.</title>
        <authorList>
            <person name="Vanderperre B."/>
            <person name="Lucier J.-F."/>
            <person name="Motard J."/>
            <person name="Tremblay G."/>
            <person name="Vanderperre S."/>
            <person name="Wisztorski M."/>
            <person name="Salzet M."/>
            <person name="Boisvert F.-M."/>
            <person name="Roucou X."/>
        </authorList>
    </citation>
    <scope>NUCLEOTIDE SEQUENCE</scope>
</reference>
<dbReference type="EMBL" id="HF584483">
    <property type="protein sequence ID" value="CCQ43980.1"/>
    <property type="molecule type" value="Genomic_DNA"/>
</dbReference>
<evidence type="ECO:0000313" key="1">
    <source>
        <dbReference type="EMBL" id="CCQ43980.1"/>
    </source>
</evidence>